<evidence type="ECO:0000313" key="9">
    <source>
        <dbReference type="Proteomes" id="UP000078340"/>
    </source>
</evidence>
<feature type="compositionally biased region" description="Basic residues" evidence="7">
    <location>
        <begin position="1"/>
        <end position="15"/>
    </location>
</feature>
<dbReference type="InterPro" id="IPR022784">
    <property type="entry name" value="Ribosome_bgen_Alb1"/>
</dbReference>
<sequence>MAKSKPPSKHSRAARRATSPSINTDKSLKAVSLPTSSSTTAHESTGADSHNTSNTNKNRPSVLAVHRAAGVSKKTSKPARKSRMTAKMRRRHERGLEMAEAVTERTGLKIEKSIGRARAVQARSKGWDDINARAGDEAGRARAAAGRNAFAALGGDDDDGDDDEEGEGGDKGWETDEDMGGDVPIPAGMQSSIFAPAPKKEEAVQSGQAAGGDDEEIL</sequence>
<evidence type="ECO:0000313" key="8">
    <source>
        <dbReference type="EMBL" id="OAQ75883.1"/>
    </source>
</evidence>
<dbReference type="PANTHER" id="PTHR28280">
    <property type="entry name" value="SHUTTLING PRE-60S FACTOR ECM1"/>
    <property type="match status" value="1"/>
</dbReference>
<dbReference type="EMBL" id="LSBI01000015">
    <property type="protein sequence ID" value="OAQ75883.1"/>
    <property type="molecule type" value="Genomic_DNA"/>
</dbReference>
<dbReference type="PANTHER" id="PTHR28280:SF1">
    <property type="entry name" value="SHUTTLING PRE-60S FACTOR ECM1"/>
    <property type="match status" value="1"/>
</dbReference>
<evidence type="ECO:0000256" key="6">
    <source>
        <dbReference type="ARBA" id="ARBA00023242"/>
    </source>
</evidence>
<dbReference type="InterPro" id="IPR053278">
    <property type="entry name" value="Pre-60S_factor_ECM1"/>
</dbReference>
<dbReference type="GO" id="GO:0000055">
    <property type="term" value="P:ribosomal large subunit export from nucleus"/>
    <property type="evidence" value="ECO:0007669"/>
    <property type="project" value="TreeGrafter"/>
</dbReference>
<dbReference type="GO" id="GO:0005730">
    <property type="term" value="C:nucleolus"/>
    <property type="evidence" value="ECO:0007669"/>
    <property type="project" value="TreeGrafter"/>
</dbReference>
<comment type="caution">
    <text evidence="8">The sequence shown here is derived from an EMBL/GenBank/DDBJ whole genome shotgun (WGS) entry which is preliminary data.</text>
</comment>
<organism evidence="8 9">
    <name type="scientific">Purpureocillium lilacinum</name>
    <name type="common">Paecilomyces lilacinus</name>
    <dbReference type="NCBI Taxonomy" id="33203"/>
    <lineage>
        <taxon>Eukaryota</taxon>
        <taxon>Fungi</taxon>
        <taxon>Dikarya</taxon>
        <taxon>Ascomycota</taxon>
        <taxon>Pezizomycotina</taxon>
        <taxon>Sordariomycetes</taxon>
        <taxon>Hypocreomycetidae</taxon>
        <taxon>Hypocreales</taxon>
        <taxon>Ophiocordycipitaceae</taxon>
        <taxon>Purpureocillium</taxon>
    </lineage>
</organism>
<evidence type="ECO:0000256" key="2">
    <source>
        <dbReference type="ARBA" id="ARBA00004496"/>
    </source>
</evidence>
<dbReference type="GeneID" id="28892764"/>
<feature type="compositionally biased region" description="Polar residues" evidence="7">
    <location>
        <begin position="33"/>
        <end position="59"/>
    </location>
</feature>
<gene>
    <name evidence="8" type="ORF">VFPFJ_10647</name>
</gene>
<proteinExistence type="predicted"/>
<dbReference type="Proteomes" id="UP000078340">
    <property type="component" value="Unassembled WGS sequence"/>
</dbReference>
<feature type="compositionally biased region" description="Basic residues" evidence="7">
    <location>
        <begin position="74"/>
        <end position="93"/>
    </location>
</feature>
<dbReference type="KEGG" id="plj:28892764"/>
<evidence type="ECO:0000256" key="1">
    <source>
        <dbReference type="ARBA" id="ARBA00004123"/>
    </source>
</evidence>
<protein>
    <submittedName>
        <fullName evidence="8">Alb1 domain-containing protein</fullName>
    </submittedName>
</protein>
<name>A0A179GEU2_PURLI</name>
<keyword evidence="5" id="KW-0690">Ribosome biogenesis</keyword>
<dbReference type="AlphaFoldDB" id="A0A179GEU2"/>
<dbReference type="GO" id="GO:0005737">
    <property type="term" value="C:cytoplasm"/>
    <property type="evidence" value="ECO:0007669"/>
    <property type="project" value="UniProtKB-SubCell"/>
</dbReference>
<keyword evidence="4" id="KW-0963">Cytoplasm</keyword>
<keyword evidence="3" id="KW-0813">Transport</keyword>
<evidence type="ECO:0000256" key="5">
    <source>
        <dbReference type="ARBA" id="ARBA00022517"/>
    </source>
</evidence>
<keyword evidence="6" id="KW-0539">Nucleus</keyword>
<evidence type="ECO:0000256" key="7">
    <source>
        <dbReference type="SAM" id="MobiDB-lite"/>
    </source>
</evidence>
<dbReference type="GO" id="GO:0030687">
    <property type="term" value="C:preribosome, large subunit precursor"/>
    <property type="evidence" value="ECO:0007669"/>
    <property type="project" value="TreeGrafter"/>
</dbReference>
<dbReference type="Pfam" id="PF09135">
    <property type="entry name" value="Alb1"/>
    <property type="match status" value="1"/>
</dbReference>
<feature type="compositionally biased region" description="Acidic residues" evidence="7">
    <location>
        <begin position="155"/>
        <end position="167"/>
    </location>
</feature>
<accession>A0A179GEU2</accession>
<evidence type="ECO:0000256" key="3">
    <source>
        <dbReference type="ARBA" id="ARBA00022448"/>
    </source>
</evidence>
<comment type="subcellular location">
    <subcellularLocation>
        <location evidence="2">Cytoplasm</location>
    </subcellularLocation>
    <subcellularLocation>
        <location evidence="1">Nucleus</location>
    </subcellularLocation>
</comment>
<feature type="region of interest" description="Disordered" evidence="7">
    <location>
        <begin position="1"/>
        <end position="95"/>
    </location>
</feature>
<reference evidence="8 9" key="1">
    <citation type="submission" date="2016-02" db="EMBL/GenBank/DDBJ databases">
        <title>Biosynthesis of antibiotic leucinostatins and their inhibition on Phytophthora in bio-control Purpureocillium lilacinum.</title>
        <authorList>
            <person name="Wang G."/>
            <person name="Liu Z."/>
            <person name="Lin R."/>
            <person name="Li E."/>
            <person name="Mao Z."/>
            <person name="Ling J."/>
            <person name="Yin W."/>
            <person name="Xie B."/>
        </authorList>
    </citation>
    <scope>NUCLEOTIDE SEQUENCE [LARGE SCALE GENOMIC DNA]</scope>
    <source>
        <strain evidence="8">PLFJ-1</strain>
    </source>
</reference>
<dbReference type="OMA" id="ADQHADI"/>
<feature type="region of interest" description="Disordered" evidence="7">
    <location>
        <begin position="149"/>
        <end position="218"/>
    </location>
</feature>
<evidence type="ECO:0000256" key="4">
    <source>
        <dbReference type="ARBA" id="ARBA00022490"/>
    </source>
</evidence>